<gene>
    <name evidence="1" type="ORF">CDAR_550851</name>
</gene>
<sequence>MICFHFIQRYPKYQFNNIPKYFGNTIELNNQYVSHPTKGFGLTIEHSFDTPLSLRPTFVASNVAWLDNTEGILDEADAVRIRHRRFSKKKAGSLPIKTRWCSLPSRTPQQKCS</sequence>
<dbReference type="AlphaFoldDB" id="A0AAV4QLN3"/>
<name>A0AAV4QLN3_9ARAC</name>
<evidence type="ECO:0000313" key="1">
    <source>
        <dbReference type="EMBL" id="GIY10090.1"/>
    </source>
</evidence>
<organism evidence="1 2">
    <name type="scientific">Caerostris darwini</name>
    <dbReference type="NCBI Taxonomy" id="1538125"/>
    <lineage>
        <taxon>Eukaryota</taxon>
        <taxon>Metazoa</taxon>
        <taxon>Ecdysozoa</taxon>
        <taxon>Arthropoda</taxon>
        <taxon>Chelicerata</taxon>
        <taxon>Arachnida</taxon>
        <taxon>Araneae</taxon>
        <taxon>Araneomorphae</taxon>
        <taxon>Entelegynae</taxon>
        <taxon>Araneoidea</taxon>
        <taxon>Araneidae</taxon>
        <taxon>Caerostris</taxon>
    </lineage>
</organism>
<reference evidence="1 2" key="1">
    <citation type="submission" date="2021-06" db="EMBL/GenBank/DDBJ databases">
        <title>Caerostris darwini draft genome.</title>
        <authorList>
            <person name="Kono N."/>
            <person name="Arakawa K."/>
        </authorList>
    </citation>
    <scope>NUCLEOTIDE SEQUENCE [LARGE SCALE GENOMIC DNA]</scope>
</reference>
<evidence type="ECO:0000313" key="2">
    <source>
        <dbReference type="Proteomes" id="UP001054837"/>
    </source>
</evidence>
<accession>A0AAV4QLN3</accession>
<protein>
    <submittedName>
        <fullName evidence="1">Uncharacterized protein</fullName>
    </submittedName>
</protein>
<dbReference type="EMBL" id="BPLQ01004710">
    <property type="protein sequence ID" value="GIY10090.1"/>
    <property type="molecule type" value="Genomic_DNA"/>
</dbReference>
<dbReference type="Proteomes" id="UP001054837">
    <property type="component" value="Unassembled WGS sequence"/>
</dbReference>
<keyword evidence="2" id="KW-1185">Reference proteome</keyword>
<proteinExistence type="predicted"/>
<comment type="caution">
    <text evidence="1">The sequence shown here is derived from an EMBL/GenBank/DDBJ whole genome shotgun (WGS) entry which is preliminary data.</text>
</comment>